<evidence type="ECO:0000256" key="1">
    <source>
        <dbReference type="SAM" id="MobiDB-lite"/>
    </source>
</evidence>
<dbReference type="Proteomes" id="UP000008974">
    <property type="component" value="Unassembled WGS sequence"/>
</dbReference>
<dbReference type="SUPFAM" id="SSF48403">
    <property type="entry name" value="Ankyrin repeat"/>
    <property type="match status" value="1"/>
</dbReference>
<comment type="caution">
    <text evidence="2">The sequence shown here is derived from an EMBL/GenBank/DDBJ whole genome shotgun (WGS) entry which is preliminary data.</text>
</comment>
<proteinExistence type="predicted"/>
<evidence type="ECO:0000313" key="2">
    <source>
        <dbReference type="EMBL" id="EFO61390.1"/>
    </source>
</evidence>
<feature type="region of interest" description="Disordered" evidence="1">
    <location>
        <begin position="1"/>
        <end position="42"/>
    </location>
</feature>
<dbReference type="InterPro" id="IPR002110">
    <property type="entry name" value="Ankyrin_rpt"/>
</dbReference>
<dbReference type="PANTHER" id="PTHR24120">
    <property type="entry name" value="GH07239P"/>
    <property type="match status" value="1"/>
</dbReference>
<dbReference type="OMA" id="GECCALM"/>
<dbReference type="InterPro" id="IPR036770">
    <property type="entry name" value="Ankyrin_rpt-contain_sf"/>
</dbReference>
<dbReference type="SMART" id="SM00248">
    <property type="entry name" value="ANK"/>
    <property type="match status" value="8"/>
</dbReference>
<gene>
    <name evidence="2" type="ORF">GLP15_4470</name>
</gene>
<dbReference type="OrthoDB" id="7464126at2759"/>
<dbReference type="PANTHER" id="PTHR24120:SF4">
    <property type="entry name" value="GH07239P"/>
    <property type="match status" value="1"/>
</dbReference>
<dbReference type="Gene3D" id="1.25.40.20">
    <property type="entry name" value="Ankyrin repeat-containing domain"/>
    <property type="match status" value="4"/>
</dbReference>
<sequence length="347" mass="37744">MARNERGGSRAGSSGQEDVEAGPQPTRDSSWTPLMHAAADGDLEAAKKHLSDKDTRNSEGDTALIIAARAGHKDIVELLDPTDKDGVTALMRAADRNDLATVRALAPLQRGQKASGDIKIGEVTIDKGGTALMIAAARGHAKIVELLAGYEGGAKVGGWSALVFAARSCCSDNRLSDPLVDHPRCVELLMRREGDISGWTELIRAAYRGDIDAIRDNLHMRGRQDAGGWTALMYAAARGHERIVELLREESGIRNNTGQTALMWAARNGHPECVKPLLGRESGMQDHKGWTALMNAVWGNHIECVKLLLGEKRMRTVYDYCDYPRHTTALDIAEKKGHKEIVDILSN</sequence>
<accession>E1F7Z8</accession>
<dbReference type="Pfam" id="PF12796">
    <property type="entry name" value="Ank_2"/>
    <property type="match status" value="3"/>
</dbReference>
<evidence type="ECO:0000313" key="3">
    <source>
        <dbReference type="Proteomes" id="UP000008974"/>
    </source>
</evidence>
<organism evidence="2 3">
    <name type="scientific">Giardia intestinalis (strain P15)</name>
    <name type="common">Giardia lamblia</name>
    <dbReference type="NCBI Taxonomy" id="658858"/>
    <lineage>
        <taxon>Eukaryota</taxon>
        <taxon>Metamonada</taxon>
        <taxon>Diplomonadida</taxon>
        <taxon>Hexamitidae</taxon>
        <taxon>Giardiinae</taxon>
        <taxon>Giardia</taxon>
    </lineage>
</organism>
<dbReference type="EMBL" id="ACVC01000229">
    <property type="protein sequence ID" value="EFO61390.1"/>
    <property type="molecule type" value="Genomic_DNA"/>
</dbReference>
<dbReference type="Pfam" id="PF00023">
    <property type="entry name" value="Ank"/>
    <property type="match status" value="1"/>
</dbReference>
<dbReference type="STRING" id="658858.E1F7Z8"/>
<protein>
    <submittedName>
        <fullName evidence="2">Protein 21.1</fullName>
    </submittedName>
</protein>
<name>E1F7Z8_GIAIA</name>
<reference evidence="2 3" key="1">
    <citation type="journal article" date="2010" name="BMC Genomics">
        <title>Genome analysis and comparative genomics of a Giardia intestinalis assemblage E isolate.</title>
        <authorList>
            <person name="Jerlstrom-Hultqvist J."/>
            <person name="Franzen O."/>
            <person name="Ankarklev J."/>
            <person name="Xu F."/>
            <person name="Nohynkova E."/>
            <person name="Andersson J.O."/>
            <person name="Svard S.G."/>
            <person name="Andersson B."/>
        </authorList>
    </citation>
    <scope>NUCLEOTIDE SEQUENCE [LARGE SCALE GENOMIC DNA]</scope>
    <source>
        <strain evidence="2 3">P15</strain>
    </source>
</reference>
<dbReference type="AlphaFoldDB" id="E1F7Z8"/>
<dbReference type="VEuPathDB" id="GiardiaDB:GLP15_4470"/>